<reference evidence="2" key="1">
    <citation type="journal article" date="2019" name="Int. J. Syst. Evol. Microbiol.">
        <title>Halobacteriovorax valvorus sp. nov., a novel prokaryotic predator isolated from coastal seawater of China.</title>
        <authorList>
            <person name="Chen M.-X."/>
        </authorList>
    </citation>
    <scope>NUCLEOTIDE SEQUENCE [LARGE SCALE GENOMIC DNA]</scope>
    <source>
        <strain evidence="2">BL9</strain>
    </source>
</reference>
<comment type="caution">
    <text evidence="1">The sequence shown here is derived from an EMBL/GenBank/DDBJ whole genome shotgun (WGS) entry which is preliminary data.</text>
</comment>
<dbReference type="RefSeq" id="WP_114705563.1">
    <property type="nucleotide sequence ID" value="NZ_QDKL01000001.1"/>
</dbReference>
<gene>
    <name evidence="1" type="ORF">DAY19_02265</name>
</gene>
<organism evidence="1 2">
    <name type="scientific">Halobacteriovorax vibrionivorans</name>
    <dbReference type="NCBI Taxonomy" id="2152716"/>
    <lineage>
        <taxon>Bacteria</taxon>
        <taxon>Pseudomonadati</taxon>
        <taxon>Bdellovibrionota</taxon>
        <taxon>Bacteriovoracia</taxon>
        <taxon>Bacteriovoracales</taxon>
        <taxon>Halobacteriovoraceae</taxon>
        <taxon>Halobacteriovorax</taxon>
    </lineage>
</organism>
<name>A0ABY0II33_9BACT</name>
<sequence length="248" mass="28807">MQRQIGFIKNQNQIIIRQLGNTSKSKVVDFDELSNEKFDCIFYNPEQLEEESIHNFLTKESKHTPVQETQNFFNGPDQFESESNENLAQLFEKVSGNWVLQNNIVLLDELFEVVDHLKALWPNDRTAFFEELWHIFKVNLGASKLKFIYNDIENASKNNDKKVLVHITIDGERVPNPTKGKEFEEKLMKHFESEFVNPFQIVEYDENKGQLTICGNIYKSPFLVMANISSISKLQESILATLIKAISR</sequence>
<accession>A0ABY0II33</accession>
<proteinExistence type="predicted"/>
<protein>
    <submittedName>
        <fullName evidence="1">Uncharacterized protein</fullName>
    </submittedName>
</protein>
<evidence type="ECO:0000313" key="2">
    <source>
        <dbReference type="Proteomes" id="UP000443582"/>
    </source>
</evidence>
<dbReference type="Proteomes" id="UP000443582">
    <property type="component" value="Unassembled WGS sequence"/>
</dbReference>
<dbReference type="EMBL" id="QDKL01000001">
    <property type="protein sequence ID" value="RZF22618.1"/>
    <property type="molecule type" value="Genomic_DNA"/>
</dbReference>
<keyword evidence="2" id="KW-1185">Reference proteome</keyword>
<evidence type="ECO:0000313" key="1">
    <source>
        <dbReference type="EMBL" id="RZF22618.1"/>
    </source>
</evidence>